<dbReference type="PANTHER" id="PTHR37534">
    <property type="entry name" value="TRANSCRIPTIONAL ACTIVATOR PROTEIN UGA3"/>
    <property type="match status" value="1"/>
</dbReference>
<feature type="compositionally biased region" description="Polar residues" evidence="3">
    <location>
        <begin position="1"/>
        <end position="11"/>
    </location>
</feature>
<proteinExistence type="predicted"/>
<feature type="region of interest" description="Disordered" evidence="3">
    <location>
        <begin position="635"/>
        <end position="685"/>
    </location>
</feature>
<dbReference type="InterPro" id="IPR001138">
    <property type="entry name" value="Zn2Cys6_DnaBD"/>
</dbReference>
<evidence type="ECO:0000313" key="5">
    <source>
        <dbReference type="EMBL" id="KXJ92289.1"/>
    </source>
</evidence>
<gene>
    <name evidence="5" type="ORF">Micbo1qcDRAFT_162501</name>
</gene>
<dbReference type="CDD" id="cd00067">
    <property type="entry name" value="GAL4"/>
    <property type="match status" value="1"/>
</dbReference>
<dbReference type="InterPro" id="IPR036864">
    <property type="entry name" value="Zn2-C6_fun-type_DNA-bd_sf"/>
</dbReference>
<dbReference type="GO" id="GO:0000981">
    <property type="term" value="F:DNA-binding transcription factor activity, RNA polymerase II-specific"/>
    <property type="evidence" value="ECO:0007669"/>
    <property type="project" value="InterPro"/>
</dbReference>
<dbReference type="Proteomes" id="UP000070501">
    <property type="component" value="Unassembled WGS sequence"/>
</dbReference>
<dbReference type="PROSITE" id="PS00463">
    <property type="entry name" value="ZN2_CY6_FUNGAL_1"/>
    <property type="match status" value="1"/>
</dbReference>
<dbReference type="GO" id="GO:0045944">
    <property type="term" value="P:positive regulation of transcription by RNA polymerase II"/>
    <property type="evidence" value="ECO:0007669"/>
    <property type="project" value="TreeGrafter"/>
</dbReference>
<dbReference type="STRING" id="196109.A0A136J5C8"/>
<reference evidence="6" key="1">
    <citation type="submission" date="2016-02" db="EMBL/GenBank/DDBJ databases">
        <title>Draft genome sequence of Microdochium bolleyi, a fungal endophyte of beachgrass.</title>
        <authorList>
            <consortium name="DOE Joint Genome Institute"/>
            <person name="David A.S."/>
            <person name="May G."/>
            <person name="Haridas S."/>
            <person name="Lim J."/>
            <person name="Wang M."/>
            <person name="Labutti K."/>
            <person name="Lipzen A."/>
            <person name="Barry K."/>
            <person name="Grigoriev I.V."/>
        </authorList>
    </citation>
    <scope>NUCLEOTIDE SEQUENCE [LARGE SCALE GENOMIC DNA]</scope>
    <source>
        <strain evidence="6">J235TASD1</strain>
    </source>
</reference>
<dbReference type="Pfam" id="PF00172">
    <property type="entry name" value="Zn_clus"/>
    <property type="match status" value="1"/>
</dbReference>
<evidence type="ECO:0000313" key="6">
    <source>
        <dbReference type="Proteomes" id="UP000070501"/>
    </source>
</evidence>
<dbReference type="EMBL" id="KQ964249">
    <property type="protein sequence ID" value="KXJ92289.1"/>
    <property type="molecule type" value="Genomic_DNA"/>
</dbReference>
<dbReference type="SMART" id="SM00066">
    <property type="entry name" value="GAL4"/>
    <property type="match status" value="1"/>
</dbReference>
<dbReference type="Gene3D" id="4.10.240.10">
    <property type="entry name" value="Zn(2)-C6 fungal-type DNA-binding domain"/>
    <property type="match status" value="1"/>
</dbReference>
<protein>
    <recommendedName>
        <fullName evidence="4">Zn(2)-C6 fungal-type domain-containing protein</fullName>
    </recommendedName>
</protein>
<dbReference type="SUPFAM" id="SSF57701">
    <property type="entry name" value="Zn2/Cys6 DNA-binding domain"/>
    <property type="match status" value="1"/>
</dbReference>
<dbReference type="GO" id="GO:0000976">
    <property type="term" value="F:transcription cis-regulatory region binding"/>
    <property type="evidence" value="ECO:0007669"/>
    <property type="project" value="TreeGrafter"/>
</dbReference>
<dbReference type="OrthoDB" id="5391043at2759"/>
<feature type="domain" description="Zn(2)-C6 fungal-type" evidence="4">
    <location>
        <begin position="43"/>
        <end position="71"/>
    </location>
</feature>
<sequence length="935" mass="105522">MDAAHSTSDEIINSDELDRAQDGEEGGDTSGKKAAVKKRTKTGCLTCRQRRIKCDESRPICNNCIKSKRQCEGYNKRVKFTEPLGPFVGMPMGPLQYIGRPPQVIHRDQHFAAAQQRLATQPLLAPKPPQDNAFHPLDVQPHLQMYHGAGGASVSGPAGYNGAGPGLPYAQDPTGVPIFIPDTMRMYPQDQSTDPTAGEIHAQAHLQDTLPEQTSRRTPENPAQPLESHVSHNDFLAGYKASHAGFEQPQEWDFEDYRQDESMDESDDEASAAASMMQLRGPKAGSFVSYMLKNPHDPHGTLPRYFMASHTSMATYDPEPSQSPLNDEHIRAIFSHFIRVTGPAISLYERHSVEPGSFTEGQQLPRSQRHIWSSTFPILSFRHPALLQAILAMASLQIARLERNQPTASLKHYHLALRRIARNVGRPARRAQPANLAATLLLAYWEVWNSDHEKWCKHLLGARWIMKDIPFLSMSKSVLQRRLRERQMREQMRAQAQLNGYTDFVDDSDPVYLHRDWELIDHSLLSVISGRPVSYVDQGFTAEGQAFFTLPKQPVTDKDIETYENLSDMYWWYCKMDTYQSILGGQKLFMDYDKWLACPPRSPIGRLDALYGTYDHLMLLLARVSNYNANDQARKKAALSRSAHGPKAPPPGTFPGLVPTSGNVPLPAGFSPQREATPEVEEPRTDADFEAQTAAAHEEWGRIRHAFEVFKKYLGPDFAPLDADVYPPLSTPFGPSRHYRTYSVAGIWLNYYMGLIMLYRAHPTMPPIAMMAAGLQAPNTAMWAMEIGRIAIGLEEDTTHTTVVSTLSAAGLIESAFPLFVAAVQYREEPQRHWLIRRLHDISRLTGWESARQIAMGCETAWIRAYELKRGPMYVREPDMDLVSIRDLSEVRRLDARIDEIKTETGRITKEQTPHYAMGLLLVERDFEKLELQDN</sequence>
<evidence type="ECO:0000256" key="2">
    <source>
        <dbReference type="ARBA" id="ARBA00023242"/>
    </source>
</evidence>
<dbReference type="GO" id="GO:0005634">
    <property type="term" value="C:nucleus"/>
    <property type="evidence" value="ECO:0007669"/>
    <property type="project" value="UniProtKB-SubCell"/>
</dbReference>
<accession>A0A136J5C8</accession>
<comment type="subcellular location">
    <subcellularLocation>
        <location evidence="1">Nucleus</location>
    </subcellularLocation>
</comment>
<dbReference type="AlphaFoldDB" id="A0A136J5C8"/>
<organism evidence="5 6">
    <name type="scientific">Microdochium bolleyi</name>
    <dbReference type="NCBI Taxonomy" id="196109"/>
    <lineage>
        <taxon>Eukaryota</taxon>
        <taxon>Fungi</taxon>
        <taxon>Dikarya</taxon>
        <taxon>Ascomycota</taxon>
        <taxon>Pezizomycotina</taxon>
        <taxon>Sordariomycetes</taxon>
        <taxon>Xylariomycetidae</taxon>
        <taxon>Xylariales</taxon>
        <taxon>Microdochiaceae</taxon>
        <taxon>Microdochium</taxon>
    </lineage>
</organism>
<keyword evidence="2" id="KW-0539">Nucleus</keyword>
<dbReference type="InParanoid" id="A0A136J5C8"/>
<dbReference type="PANTHER" id="PTHR37534:SF23">
    <property type="entry name" value="ZN(II)2CYS6 TRANSCRIPTION FACTOR (EUROFUNG)"/>
    <property type="match status" value="1"/>
</dbReference>
<dbReference type="InterPro" id="IPR021858">
    <property type="entry name" value="Fun_TF"/>
</dbReference>
<name>A0A136J5C8_9PEZI</name>
<evidence type="ECO:0000256" key="3">
    <source>
        <dbReference type="SAM" id="MobiDB-lite"/>
    </source>
</evidence>
<dbReference type="GO" id="GO:0008270">
    <property type="term" value="F:zinc ion binding"/>
    <property type="evidence" value="ECO:0007669"/>
    <property type="project" value="InterPro"/>
</dbReference>
<dbReference type="PROSITE" id="PS50048">
    <property type="entry name" value="ZN2_CY6_FUNGAL_2"/>
    <property type="match status" value="1"/>
</dbReference>
<evidence type="ECO:0000256" key="1">
    <source>
        <dbReference type="ARBA" id="ARBA00004123"/>
    </source>
</evidence>
<feature type="region of interest" description="Disordered" evidence="3">
    <location>
        <begin position="1"/>
        <end position="38"/>
    </location>
</feature>
<dbReference type="Pfam" id="PF11951">
    <property type="entry name" value="Fungal_trans_2"/>
    <property type="match status" value="1"/>
</dbReference>
<evidence type="ECO:0000259" key="4">
    <source>
        <dbReference type="PROSITE" id="PS50048"/>
    </source>
</evidence>
<keyword evidence="6" id="KW-1185">Reference proteome</keyword>
<feature type="region of interest" description="Disordered" evidence="3">
    <location>
        <begin position="209"/>
        <end position="228"/>
    </location>
</feature>